<evidence type="ECO:0000313" key="1">
    <source>
        <dbReference type="EMBL" id="TFH57088.1"/>
    </source>
</evidence>
<dbReference type="EMBL" id="SPDS01000001">
    <property type="protein sequence ID" value="TFH57088.1"/>
    <property type="molecule type" value="Genomic_DNA"/>
</dbReference>
<protein>
    <submittedName>
        <fullName evidence="1">Uncharacterized protein</fullName>
    </submittedName>
</protein>
<accession>A0A4Y8TYX7</accession>
<dbReference type="AlphaFoldDB" id="A0A4Y8TYX7"/>
<dbReference type="Proteomes" id="UP000297638">
    <property type="component" value="Unassembled WGS sequence"/>
</dbReference>
<evidence type="ECO:0000313" key="2">
    <source>
        <dbReference type="Proteomes" id="UP000297638"/>
    </source>
</evidence>
<proteinExistence type="predicted"/>
<gene>
    <name evidence="1" type="ORF">EXY26_08850</name>
</gene>
<sequence length="195" mass="20802">MHETNPLIGRQILNDALLRSLRAYAGSRVPLPGVGGSGTIGLFGEYPAIDPELLKMAAEQALTDHPLIAYHNTIADPAVMTLERVGELGWRLSEEAADIIERLGMRTNQISLPITVPGNGATTYALVSEDPYTERDISTAMQILPMISGLDTHLALLELLRPAGPLDGSAQALTTREQVLLKLLGEGNTANSIAA</sequence>
<reference evidence="1 2" key="1">
    <citation type="submission" date="2019-03" db="EMBL/GenBank/DDBJ databases">
        <title>Glutamicibacter sp. LJH19 genome.</title>
        <authorList>
            <person name="Sinai Borker S."/>
            <person name="Kumar R."/>
        </authorList>
    </citation>
    <scope>NUCLEOTIDE SEQUENCE [LARGE SCALE GENOMIC DNA]</scope>
    <source>
        <strain evidence="1 2">LJH19</strain>
    </source>
</reference>
<name>A0A4Y8TYX7_9MICC</name>
<dbReference type="RefSeq" id="WP_134780079.1">
    <property type="nucleotide sequence ID" value="NZ_SPDS01000001.1"/>
</dbReference>
<comment type="caution">
    <text evidence="1">The sequence shown here is derived from an EMBL/GenBank/DDBJ whole genome shotgun (WGS) entry which is preliminary data.</text>
</comment>
<organism evidence="1 2">
    <name type="scientific">Glutamicibacter arilaitensis</name>
    <dbReference type="NCBI Taxonomy" id="256701"/>
    <lineage>
        <taxon>Bacteria</taxon>
        <taxon>Bacillati</taxon>
        <taxon>Actinomycetota</taxon>
        <taxon>Actinomycetes</taxon>
        <taxon>Micrococcales</taxon>
        <taxon>Micrococcaceae</taxon>
        <taxon>Glutamicibacter</taxon>
    </lineage>
</organism>